<evidence type="ECO:0000313" key="3">
    <source>
        <dbReference type="Proteomes" id="UP000444721"/>
    </source>
</evidence>
<evidence type="ECO:0000256" key="1">
    <source>
        <dbReference type="SAM" id="MobiDB-lite"/>
    </source>
</evidence>
<dbReference type="EMBL" id="VFQX01000019">
    <property type="protein sequence ID" value="KAF0980333.1"/>
    <property type="molecule type" value="Genomic_DNA"/>
</dbReference>
<evidence type="ECO:0000313" key="2">
    <source>
        <dbReference type="EMBL" id="KAF0980333.1"/>
    </source>
</evidence>
<feature type="region of interest" description="Disordered" evidence="1">
    <location>
        <begin position="187"/>
        <end position="208"/>
    </location>
</feature>
<feature type="compositionally biased region" description="Gly residues" evidence="1">
    <location>
        <begin position="193"/>
        <end position="205"/>
    </location>
</feature>
<protein>
    <submittedName>
        <fullName evidence="2">Uncharacterized protein</fullName>
    </submittedName>
</protein>
<dbReference type="AlphaFoldDB" id="A0A6A5BQK1"/>
<comment type="caution">
    <text evidence="2">The sequence shown here is derived from an EMBL/GenBank/DDBJ whole genome shotgun (WGS) entry which is preliminary data.</text>
</comment>
<dbReference type="VEuPathDB" id="AmoebaDB:NfTy_028170"/>
<reference evidence="2 3" key="1">
    <citation type="journal article" date="2019" name="Sci. Rep.">
        <title>Nanopore sequencing improves the draft genome of the human pathogenic amoeba Naegleria fowleri.</title>
        <authorList>
            <person name="Liechti N."/>
            <person name="Schurch N."/>
            <person name="Bruggmann R."/>
            <person name="Wittwer M."/>
        </authorList>
    </citation>
    <scope>NUCLEOTIDE SEQUENCE [LARGE SCALE GENOMIC DNA]</scope>
    <source>
        <strain evidence="2 3">ATCC 30894</strain>
    </source>
</reference>
<dbReference type="VEuPathDB" id="AmoebaDB:NF0019770"/>
<accession>A0A6A5BQK1</accession>
<sequence length="425" mass="48310">MGGNSISKVLSGFAMKHVPKQHVATKSSSNILSSSSSSSATTNSILNNHSNNNIKESFYGINDGTSFQQLAQQQASKPIGDSNRKIRLVSFNLPEQDVKYVSKEDYDVMKEWKDRITQHGDEGLKQVEMEMNEINQMNLEQRKLWEEEELKEQYKISRGVAADTSFVIDDTSHGSSLTPEQELLNKLMSSSGGSSGSSGSGGTDGGNHSAVVVARDLLREETRNTLNHSSNEEMKNDDESLVSQDKDIDFVNSLHTLTNQLQVQFNEIPETTIEDYKKVIGKARARPLFEELHQQDDHRVYLPHNNTLNLGEEKEEMARRMAYLGHVNNPNAIRNQSFPETFRDVELRRLCDQIRELEFRMNQKDSSVDDEIETLIQNFAQQHSMKVEALKNILKYVNSVYVFSPHLSNSREVESYGFWNKIDRI</sequence>
<keyword evidence="3" id="KW-1185">Reference proteome</keyword>
<dbReference type="OrthoDB" id="10441603at2759"/>
<feature type="region of interest" description="Disordered" evidence="1">
    <location>
        <begin position="24"/>
        <end position="48"/>
    </location>
</feature>
<dbReference type="Proteomes" id="UP000444721">
    <property type="component" value="Unassembled WGS sequence"/>
</dbReference>
<gene>
    <name evidence="2" type="ORF">FDP41_013547</name>
</gene>
<feature type="compositionally biased region" description="Low complexity" evidence="1">
    <location>
        <begin position="27"/>
        <end position="48"/>
    </location>
</feature>
<name>A0A6A5BQK1_NAEFO</name>
<dbReference type="RefSeq" id="XP_044565046.1">
    <property type="nucleotide sequence ID" value="XM_044704189.1"/>
</dbReference>
<proteinExistence type="predicted"/>
<organism evidence="2 3">
    <name type="scientific">Naegleria fowleri</name>
    <name type="common">Brain eating amoeba</name>
    <dbReference type="NCBI Taxonomy" id="5763"/>
    <lineage>
        <taxon>Eukaryota</taxon>
        <taxon>Discoba</taxon>
        <taxon>Heterolobosea</taxon>
        <taxon>Tetramitia</taxon>
        <taxon>Eutetramitia</taxon>
        <taxon>Vahlkampfiidae</taxon>
        <taxon>Naegleria</taxon>
    </lineage>
</organism>
<dbReference type="GeneID" id="68120762"/>
<dbReference type="VEuPathDB" id="AmoebaDB:FDP41_013547"/>